<protein>
    <submittedName>
        <fullName evidence="2">Uncharacterized protein</fullName>
    </submittedName>
</protein>
<sequence length="365" mass="40446">MKPIQLWLPAVSGGAARSARQRDIQRLHAAWDGHDIMWTKPGWNGPEAWAQEGAKVGCISGEEIECFRILHIDGCGRVCGPASALFDELPIDAILDTWLNAEVEAVQSTVGTEVELSVPTVVEGGVAYLPENVVTQAGGRYPFRRVDAIQRVTTAQWPPSKNEPHPVSPQSEAFEPAANESESAFSLRLRWSTPLAAAMPEFPSEDDLFARDQMRSFLEQGKDGIEAARRSASVAARAWLKDGQSTVNSAWFKPMIAVEGEQEALFAIETQFDAVFGSLKDAYRDERLIKELRKPMGVQGALGIPGVAWAFMLDRLSEGRSERLCERCGQPITGKADKRFCSEVDNKECFRSRKRSDRRRARQVT</sequence>
<organism evidence="2 3">
    <name type="scientific">Ruegeria atlantica</name>
    <dbReference type="NCBI Taxonomy" id="81569"/>
    <lineage>
        <taxon>Bacteria</taxon>
        <taxon>Pseudomonadati</taxon>
        <taxon>Pseudomonadota</taxon>
        <taxon>Alphaproteobacteria</taxon>
        <taxon>Rhodobacterales</taxon>
        <taxon>Roseobacteraceae</taxon>
        <taxon>Ruegeria</taxon>
    </lineage>
</organism>
<evidence type="ECO:0000256" key="1">
    <source>
        <dbReference type="SAM" id="MobiDB-lite"/>
    </source>
</evidence>
<name>A0A0N7LP82_9RHOB</name>
<dbReference type="RefSeq" id="WP_058274453.1">
    <property type="nucleotide sequence ID" value="NZ_CYPS01000046.1"/>
</dbReference>
<dbReference type="Proteomes" id="UP000050786">
    <property type="component" value="Unassembled WGS sequence"/>
</dbReference>
<reference evidence="3" key="1">
    <citation type="submission" date="2015-09" db="EMBL/GenBank/DDBJ databases">
        <authorList>
            <person name="Rodrigo-Torres L."/>
            <person name="Arahal D.R."/>
        </authorList>
    </citation>
    <scope>NUCLEOTIDE SEQUENCE [LARGE SCALE GENOMIC DNA]</scope>
    <source>
        <strain evidence="3">CECT 4293</strain>
    </source>
</reference>
<feature type="region of interest" description="Disordered" evidence="1">
    <location>
        <begin position="156"/>
        <end position="176"/>
    </location>
</feature>
<gene>
    <name evidence="2" type="ORF">RUM4293_03394</name>
</gene>
<evidence type="ECO:0000313" key="3">
    <source>
        <dbReference type="Proteomes" id="UP000050786"/>
    </source>
</evidence>
<dbReference type="AlphaFoldDB" id="A0A0N7LP82"/>
<dbReference type="EMBL" id="CYPS01000046">
    <property type="protein sequence ID" value="CUH44492.1"/>
    <property type="molecule type" value="Genomic_DNA"/>
</dbReference>
<evidence type="ECO:0000313" key="2">
    <source>
        <dbReference type="EMBL" id="CUH44492.1"/>
    </source>
</evidence>
<accession>A0A0N7LP82</accession>
<keyword evidence="3" id="KW-1185">Reference proteome</keyword>
<proteinExistence type="predicted"/>